<dbReference type="GO" id="GO:0098826">
    <property type="term" value="C:endoplasmic reticulum tubular network membrane"/>
    <property type="evidence" value="ECO:0007669"/>
    <property type="project" value="UniProtKB-UniRule"/>
</dbReference>
<comment type="caution">
    <text evidence="1">Lacks conserved residue(s) required for the propagation of feature annotation.</text>
</comment>
<dbReference type="Pfam" id="PF10058">
    <property type="entry name" value="Zn_ribbon_10"/>
    <property type="match status" value="1"/>
</dbReference>
<name>A0A3A3A8R3_9EURO</name>
<organism evidence="5 6">
    <name type="scientific">Aspergillus sclerotialis</name>
    <dbReference type="NCBI Taxonomy" id="2070753"/>
    <lineage>
        <taxon>Eukaryota</taxon>
        <taxon>Fungi</taxon>
        <taxon>Dikarya</taxon>
        <taxon>Ascomycota</taxon>
        <taxon>Pezizomycotina</taxon>
        <taxon>Eurotiomycetes</taxon>
        <taxon>Eurotiomycetidae</taxon>
        <taxon>Eurotiales</taxon>
        <taxon>Aspergillaceae</taxon>
        <taxon>Aspergillus</taxon>
        <taxon>Aspergillus subgen. Polypaecilum</taxon>
    </lineage>
</organism>
<dbReference type="OrthoDB" id="1725934at2759"/>
<dbReference type="InterPro" id="IPR040115">
    <property type="entry name" value="Lnp"/>
</dbReference>
<dbReference type="STRING" id="2070753.A0A3A3A8R3"/>
<dbReference type="GO" id="GO:1903373">
    <property type="term" value="P:positive regulation of endoplasmic reticulum tubular network organization"/>
    <property type="evidence" value="ECO:0007669"/>
    <property type="project" value="UniProtKB-UniRule"/>
</dbReference>
<keyword evidence="1" id="KW-0863">Zinc-finger</keyword>
<comment type="function">
    <text evidence="1">Plays a role in determining ER morphology.</text>
</comment>
<evidence type="ECO:0000313" key="5">
    <source>
        <dbReference type="EMBL" id="RJE25751.1"/>
    </source>
</evidence>
<keyword evidence="1" id="KW-1133">Transmembrane helix</keyword>
<dbReference type="PANTHER" id="PTHR22166:SF12">
    <property type="entry name" value="ENDOPLASMIC RETICULUM JUNCTION FORMATION PROTEIN LUNAPARK"/>
    <property type="match status" value="1"/>
</dbReference>
<feature type="region of interest" description="Disordered" evidence="3">
    <location>
        <begin position="305"/>
        <end position="386"/>
    </location>
</feature>
<accession>A0A3A3A8R3</accession>
<proteinExistence type="inferred from homology"/>
<evidence type="ECO:0000313" key="6">
    <source>
        <dbReference type="Proteomes" id="UP000266188"/>
    </source>
</evidence>
<dbReference type="EMBL" id="MVGC01000039">
    <property type="protein sequence ID" value="RJE25751.1"/>
    <property type="molecule type" value="Genomic_DNA"/>
</dbReference>
<feature type="region of interest" description="Disordered" evidence="3">
    <location>
        <begin position="138"/>
        <end position="231"/>
    </location>
</feature>
<feature type="compositionally biased region" description="Basic residues" evidence="3">
    <location>
        <begin position="373"/>
        <end position="386"/>
    </location>
</feature>
<dbReference type="Proteomes" id="UP000266188">
    <property type="component" value="Unassembled WGS sequence"/>
</dbReference>
<keyword evidence="1" id="KW-0479">Metal-binding</keyword>
<sequence>MVSFWPWKGEDNSPASFEKSLSALSTKITETTTRLDNNRQTARRVKAIWTLYAIFAYTLYTIAVALLVGWENYGLKEIPALVGGPVIIYAVRAGTGKCFDYWIARTQRHLEALQKERAETIEKLKIATKYNSTQQLLEKYGGETSKPTRSKSEKQKSDSKRKPSQQQQQPVARTGISPPPTANIPRASPNQPPLRRRISLPISPRLTVLNLNRSSHPNLPPPSPHSLPRMLPVSRRMRFPALRSEDETQPKNRIALICKNCRLVNGQAPPGIKTLEGLGKWRCGGCGSMNGEESETTKVLADLRSRSAEEARKPEEGDNLSSGGEVTDEGVIVGRSEEETVESDEEETEERPVEASGQEAEPEPEPETETNRRSTRSRSKANKKKG</sequence>
<evidence type="ECO:0000256" key="3">
    <source>
        <dbReference type="SAM" id="MobiDB-lite"/>
    </source>
</evidence>
<evidence type="ECO:0000256" key="1">
    <source>
        <dbReference type="RuleBase" id="RU367073"/>
    </source>
</evidence>
<feature type="domain" description="Lunapark zinc ribbon" evidence="4">
    <location>
        <begin position="242"/>
        <end position="290"/>
    </location>
</feature>
<keyword evidence="6" id="KW-1185">Reference proteome</keyword>
<dbReference type="AlphaFoldDB" id="A0A3A3A8R3"/>
<evidence type="ECO:0000256" key="2">
    <source>
        <dbReference type="SAM" id="Coils"/>
    </source>
</evidence>
<dbReference type="PANTHER" id="PTHR22166">
    <property type="entry name" value="ENDOPLASMIC RETICULUM JUNCTION FORMATION PROTEIN LUNAPARK"/>
    <property type="match status" value="1"/>
</dbReference>
<gene>
    <name evidence="5" type="ORF">PHISCL_01939</name>
</gene>
<dbReference type="GO" id="GO:0071788">
    <property type="term" value="P:endoplasmic reticulum tubular network maintenance"/>
    <property type="evidence" value="ECO:0007669"/>
    <property type="project" value="UniProtKB-UniRule"/>
</dbReference>
<comment type="subcellular location">
    <subcellularLocation>
        <location evidence="1">Endoplasmic reticulum membrane</location>
        <topology evidence="1">Multi-pass membrane protein</topology>
    </subcellularLocation>
</comment>
<keyword evidence="1" id="KW-0256">Endoplasmic reticulum</keyword>
<feature type="transmembrane region" description="Helical" evidence="1">
    <location>
        <begin position="49"/>
        <end position="70"/>
    </location>
</feature>
<feature type="compositionally biased region" description="Basic and acidic residues" evidence="3">
    <location>
        <begin position="305"/>
        <end position="316"/>
    </location>
</feature>
<reference evidence="6" key="1">
    <citation type="submission" date="2017-02" db="EMBL/GenBank/DDBJ databases">
        <authorList>
            <person name="Tafer H."/>
            <person name="Lopandic K."/>
        </authorList>
    </citation>
    <scope>NUCLEOTIDE SEQUENCE [LARGE SCALE GENOMIC DNA]</scope>
    <source>
        <strain evidence="6">CBS 366.77</strain>
    </source>
</reference>
<comment type="caution">
    <text evidence="5">The sequence shown here is derived from an EMBL/GenBank/DDBJ whole genome shotgun (WGS) entry which is preliminary data.</text>
</comment>
<keyword evidence="1" id="KW-0472">Membrane</keyword>
<feature type="compositionally biased region" description="Acidic residues" evidence="3">
    <location>
        <begin position="339"/>
        <end position="349"/>
    </location>
</feature>
<protein>
    <recommendedName>
        <fullName evidence="1">Endoplasmic reticulum junction formation protein lunapark</fullName>
    </recommendedName>
</protein>
<feature type="compositionally biased region" description="Basic and acidic residues" evidence="3">
    <location>
        <begin position="150"/>
        <end position="161"/>
    </location>
</feature>
<comment type="similarity">
    <text evidence="1">Belongs to the lunapark family.</text>
</comment>
<keyword evidence="2" id="KW-0175">Coiled coil</keyword>
<dbReference type="InterPro" id="IPR019273">
    <property type="entry name" value="Lunapark_Znf"/>
</dbReference>
<keyword evidence="1" id="KW-0812">Transmembrane</keyword>
<keyword evidence="1" id="KW-0862">Zinc</keyword>
<dbReference type="GO" id="GO:0008270">
    <property type="term" value="F:zinc ion binding"/>
    <property type="evidence" value="ECO:0007669"/>
    <property type="project" value="UniProtKB-KW"/>
</dbReference>
<feature type="coiled-coil region" evidence="2">
    <location>
        <begin position="103"/>
        <end position="130"/>
    </location>
</feature>
<evidence type="ECO:0000259" key="4">
    <source>
        <dbReference type="Pfam" id="PF10058"/>
    </source>
</evidence>
<comment type="domain">
    <text evidence="1">The C4-type zinc finger motif is necessary both for its ER three-way tubular junction localization and formation.</text>
</comment>